<name>A0ABP6ST24_9ACTN</name>
<comment type="caution">
    <text evidence="6">The sequence shown here is derived from an EMBL/GenBank/DDBJ whole genome shotgun (WGS) entry which is preliminary data.</text>
</comment>
<proteinExistence type="predicted"/>
<dbReference type="SUPFAM" id="SSF55781">
    <property type="entry name" value="GAF domain-like"/>
    <property type="match status" value="1"/>
</dbReference>
<evidence type="ECO:0000313" key="7">
    <source>
        <dbReference type="Proteomes" id="UP001501676"/>
    </source>
</evidence>
<dbReference type="PANTHER" id="PTHR30136:SF24">
    <property type="entry name" value="HTH-TYPE TRANSCRIPTIONAL REPRESSOR ALLR"/>
    <property type="match status" value="1"/>
</dbReference>
<keyword evidence="1" id="KW-0805">Transcription regulation</keyword>
<gene>
    <name evidence="6" type="ORF">GCM10020369_09050</name>
</gene>
<evidence type="ECO:0000259" key="5">
    <source>
        <dbReference type="PROSITE" id="PS51078"/>
    </source>
</evidence>
<keyword evidence="7" id="KW-1185">Reference proteome</keyword>
<dbReference type="EMBL" id="BAAAYN010000005">
    <property type="protein sequence ID" value="GAA3383383.1"/>
    <property type="molecule type" value="Genomic_DNA"/>
</dbReference>
<dbReference type="Proteomes" id="UP001501676">
    <property type="component" value="Unassembled WGS sequence"/>
</dbReference>
<sequence>MSKATSPTPAGMIDRVVDILGAFEGVGSLTLAQVVTRTGIPRSSAHRILEHLVKVRWLRREENTYELGLRMLELGTLAAHHNALRSAALPHLHNLQNRTGLVVHLAVLDGTDIIYLDKVGGRLGMQVPSRIGGRAPAHCTAAGKMLLAAAHDDVVQAVLAGPMEAPTSASLVSERRLRAELRRVAERGVAFDREESAHGIGCVAAPVGRPDAPSAAVSICGPVGRVNFEQLVGTVRAAARQVSTALLSGQIRYLPGSLSEARVAIAAGQ</sequence>
<dbReference type="SUPFAM" id="SSF46785">
    <property type="entry name" value="Winged helix' DNA-binding domain"/>
    <property type="match status" value="1"/>
</dbReference>
<reference evidence="7" key="1">
    <citation type="journal article" date="2019" name="Int. J. Syst. Evol. Microbiol.">
        <title>The Global Catalogue of Microorganisms (GCM) 10K type strain sequencing project: providing services to taxonomists for standard genome sequencing and annotation.</title>
        <authorList>
            <consortium name="The Broad Institute Genomics Platform"/>
            <consortium name="The Broad Institute Genome Sequencing Center for Infectious Disease"/>
            <person name="Wu L."/>
            <person name="Ma J."/>
        </authorList>
    </citation>
    <scope>NUCLEOTIDE SEQUENCE [LARGE SCALE GENOMIC DNA]</scope>
    <source>
        <strain evidence="7">JCM 9458</strain>
    </source>
</reference>
<dbReference type="Gene3D" id="3.30.450.40">
    <property type="match status" value="1"/>
</dbReference>
<keyword evidence="2" id="KW-0238">DNA-binding</keyword>
<dbReference type="Pfam" id="PF01614">
    <property type="entry name" value="IclR_C"/>
    <property type="match status" value="1"/>
</dbReference>
<dbReference type="RefSeq" id="WP_345726667.1">
    <property type="nucleotide sequence ID" value="NZ_BAAAYN010000005.1"/>
</dbReference>
<feature type="domain" description="IclR-ED" evidence="5">
    <location>
        <begin position="70"/>
        <end position="248"/>
    </location>
</feature>
<keyword evidence="3" id="KW-0804">Transcription</keyword>
<dbReference type="InterPro" id="IPR036388">
    <property type="entry name" value="WH-like_DNA-bd_sf"/>
</dbReference>
<dbReference type="InterPro" id="IPR005471">
    <property type="entry name" value="Tscrpt_reg_IclR_N"/>
</dbReference>
<dbReference type="PANTHER" id="PTHR30136">
    <property type="entry name" value="HELIX-TURN-HELIX TRANSCRIPTIONAL REGULATOR, ICLR FAMILY"/>
    <property type="match status" value="1"/>
</dbReference>
<evidence type="ECO:0000313" key="6">
    <source>
        <dbReference type="EMBL" id="GAA3383383.1"/>
    </source>
</evidence>
<dbReference type="InterPro" id="IPR029016">
    <property type="entry name" value="GAF-like_dom_sf"/>
</dbReference>
<evidence type="ECO:0000259" key="4">
    <source>
        <dbReference type="PROSITE" id="PS51077"/>
    </source>
</evidence>
<dbReference type="InterPro" id="IPR050707">
    <property type="entry name" value="HTH_MetabolicPath_Reg"/>
</dbReference>
<protein>
    <submittedName>
        <fullName evidence="6">IclR family transcriptional regulator</fullName>
    </submittedName>
</protein>
<accession>A0ABP6ST24</accession>
<dbReference type="PROSITE" id="PS51077">
    <property type="entry name" value="HTH_ICLR"/>
    <property type="match status" value="1"/>
</dbReference>
<dbReference type="InterPro" id="IPR014757">
    <property type="entry name" value="Tscrpt_reg_IclR_C"/>
</dbReference>
<dbReference type="SMART" id="SM00346">
    <property type="entry name" value="HTH_ICLR"/>
    <property type="match status" value="1"/>
</dbReference>
<dbReference type="InterPro" id="IPR036390">
    <property type="entry name" value="WH_DNA-bd_sf"/>
</dbReference>
<evidence type="ECO:0000256" key="1">
    <source>
        <dbReference type="ARBA" id="ARBA00023015"/>
    </source>
</evidence>
<evidence type="ECO:0000256" key="3">
    <source>
        <dbReference type="ARBA" id="ARBA00023163"/>
    </source>
</evidence>
<dbReference type="Gene3D" id="1.10.10.10">
    <property type="entry name" value="Winged helix-like DNA-binding domain superfamily/Winged helix DNA-binding domain"/>
    <property type="match status" value="1"/>
</dbReference>
<feature type="domain" description="HTH iclR-type" evidence="4">
    <location>
        <begin position="10"/>
        <end position="69"/>
    </location>
</feature>
<organism evidence="6 7">
    <name type="scientific">Cryptosporangium minutisporangium</name>
    <dbReference type="NCBI Taxonomy" id="113569"/>
    <lineage>
        <taxon>Bacteria</taxon>
        <taxon>Bacillati</taxon>
        <taxon>Actinomycetota</taxon>
        <taxon>Actinomycetes</taxon>
        <taxon>Cryptosporangiales</taxon>
        <taxon>Cryptosporangiaceae</taxon>
        <taxon>Cryptosporangium</taxon>
    </lineage>
</organism>
<dbReference type="PROSITE" id="PS51078">
    <property type="entry name" value="ICLR_ED"/>
    <property type="match status" value="1"/>
</dbReference>
<dbReference type="Pfam" id="PF09339">
    <property type="entry name" value="HTH_IclR"/>
    <property type="match status" value="1"/>
</dbReference>
<evidence type="ECO:0000256" key="2">
    <source>
        <dbReference type="ARBA" id="ARBA00023125"/>
    </source>
</evidence>